<gene>
    <name evidence="1" type="ORF">BV22DRAFT_1016990</name>
</gene>
<comment type="caution">
    <text evidence="1">The sequence shown here is derived from an EMBL/GenBank/DDBJ whole genome shotgun (WGS) entry which is preliminary data.</text>
</comment>
<protein>
    <submittedName>
        <fullName evidence="1">Uncharacterized protein</fullName>
    </submittedName>
</protein>
<keyword evidence="2" id="KW-1185">Reference proteome</keyword>
<dbReference type="Proteomes" id="UP000790709">
    <property type="component" value="Unassembled WGS sequence"/>
</dbReference>
<reference evidence="1" key="1">
    <citation type="journal article" date="2021" name="New Phytol.">
        <title>Evolutionary innovations through gain and loss of genes in the ectomycorrhizal Boletales.</title>
        <authorList>
            <person name="Wu G."/>
            <person name="Miyauchi S."/>
            <person name="Morin E."/>
            <person name="Kuo A."/>
            <person name="Drula E."/>
            <person name="Varga T."/>
            <person name="Kohler A."/>
            <person name="Feng B."/>
            <person name="Cao Y."/>
            <person name="Lipzen A."/>
            <person name="Daum C."/>
            <person name="Hundley H."/>
            <person name="Pangilinan J."/>
            <person name="Johnson J."/>
            <person name="Barry K."/>
            <person name="LaButti K."/>
            <person name="Ng V."/>
            <person name="Ahrendt S."/>
            <person name="Min B."/>
            <person name="Choi I.G."/>
            <person name="Park H."/>
            <person name="Plett J.M."/>
            <person name="Magnuson J."/>
            <person name="Spatafora J.W."/>
            <person name="Nagy L.G."/>
            <person name="Henrissat B."/>
            <person name="Grigoriev I.V."/>
            <person name="Yang Z.L."/>
            <person name="Xu J."/>
            <person name="Martin F.M."/>
        </authorList>
    </citation>
    <scope>NUCLEOTIDE SEQUENCE</scope>
    <source>
        <strain evidence="1">KUC20120723A-06</strain>
    </source>
</reference>
<dbReference type="EMBL" id="MU266479">
    <property type="protein sequence ID" value="KAH7922600.1"/>
    <property type="molecule type" value="Genomic_DNA"/>
</dbReference>
<evidence type="ECO:0000313" key="2">
    <source>
        <dbReference type="Proteomes" id="UP000790709"/>
    </source>
</evidence>
<organism evidence="1 2">
    <name type="scientific">Leucogyrophana mollusca</name>
    <dbReference type="NCBI Taxonomy" id="85980"/>
    <lineage>
        <taxon>Eukaryota</taxon>
        <taxon>Fungi</taxon>
        <taxon>Dikarya</taxon>
        <taxon>Basidiomycota</taxon>
        <taxon>Agaricomycotina</taxon>
        <taxon>Agaricomycetes</taxon>
        <taxon>Agaricomycetidae</taxon>
        <taxon>Boletales</taxon>
        <taxon>Boletales incertae sedis</taxon>
        <taxon>Leucogyrophana</taxon>
    </lineage>
</organism>
<sequence>MSPGLIRLPVDAEAVGDADEEIFIAYTNLQQAKTVPVGPDGFRGLGHVDSRKDTLFIQFELKSSVGRLTQTDGAATRRGKAGRKSKEFPASTKTIEVELAQDKTALRSRKGDTGSVLWRASVEFAQLVLQQHFFPPDNPLFERAELANSHVLELGAGTGLLGVALSPLVRSYTVTDIGVLLPLIRKNVALNFPGWPHSNGDGSSGGSGVFVEELDWVTVHSSPAAVRTRYCPTPSTASSDSWDFVLVVDCIYHPSLLPALVETIDVVSTCATTWVLVVVELRQEDVVREFLDLWLRKGEWTLWRLDNILGLHYGVWAGQKRRNTHSES</sequence>
<name>A0ACB8BA80_9AGAM</name>
<accession>A0ACB8BA80</accession>
<evidence type="ECO:0000313" key="1">
    <source>
        <dbReference type="EMBL" id="KAH7922600.1"/>
    </source>
</evidence>
<proteinExistence type="predicted"/>